<proteinExistence type="predicted"/>
<dbReference type="AlphaFoldDB" id="A0A0Q9XA00"/>
<gene>
    <name evidence="1" type="primary">Dmoj\GI26906</name>
    <name evidence="1" type="ORF">Dmoj_GI26906</name>
</gene>
<protein>
    <submittedName>
        <fullName evidence="1">Uncharacterized protein, isoform B</fullName>
    </submittedName>
</protein>
<accession>A0A0Q9XA00</accession>
<name>A0A0Q9XA00_DROMO</name>
<dbReference type="InParanoid" id="A0A0Q9XA00"/>
<dbReference type="KEGG" id="dmo:Dmoj_GI26906"/>
<sequence length="200" mass="23293">MNIENEIEDKNALATQTSTTKVLAIGNPTEVINCPSPEHTKNNNNNSNKVKQFKEECTNYLSLVLMGNPTPVDDVSGLCPIEWFGMEVIRKANQPTCYKFYCFPAQRTQPKHVNVYYFYQTINANAILRDVRRFLKEERWMSKHLLMGPLKAKLTPSAFSSEQTHIETFISKAFDIERRKALPYLLYCHREHVQNKKYRK</sequence>
<evidence type="ECO:0000313" key="2">
    <source>
        <dbReference type="Proteomes" id="UP000009192"/>
    </source>
</evidence>
<dbReference type="EMBL" id="CH933808">
    <property type="protein sequence ID" value="KRG05053.1"/>
    <property type="molecule type" value="Genomic_DNA"/>
</dbReference>
<dbReference type="OrthoDB" id="10338945at2759"/>
<dbReference type="Proteomes" id="UP000009192">
    <property type="component" value="Unassembled WGS sequence"/>
</dbReference>
<reference evidence="1 2" key="1">
    <citation type="journal article" date="2007" name="Nature">
        <title>Evolution of genes and genomes on the Drosophila phylogeny.</title>
        <authorList>
            <consortium name="Drosophila 12 Genomes Consortium"/>
            <person name="Clark A.G."/>
            <person name="Eisen M.B."/>
            <person name="Smith D.R."/>
            <person name="Bergman C.M."/>
            <person name="Oliver B."/>
            <person name="Markow T.A."/>
            <person name="Kaufman T.C."/>
            <person name="Kellis M."/>
            <person name="Gelbart W."/>
            <person name="Iyer V.N."/>
            <person name="Pollard D.A."/>
            <person name="Sackton T.B."/>
            <person name="Larracuente A.M."/>
            <person name="Singh N.D."/>
            <person name="Abad J.P."/>
            <person name="Abt D.N."/>
            <person name="Adryan B."/>
            <person name="Aguade M."/>
            <person name="Akashi H."/>
            <person name="Anderson W.W."/>
            <person name="Aquadro C.F."/>
            <person name="Ardell D.H."/>
            <person name="Arguello R."/>
            <person name="Artieri C.G."/>
            <person name="Barbash D.A."/>
            <person name="Barker D."/>
            <person name="Barsanti P."/>
            <person name="Batterham P."/>
            <person name="Batzoglou S."/>
            <person name="Begun D."/>
            <person name="Bhutkar A."/>
            <person name="Blanco E."/>
            <person name="Bosak S.A."/>
            <person name="Bradley R.K."/>
            <person name="Brand A.D."/>
            <person name="Brent M.R."/>
            <person name="Brooks A.N."/>
            <person name="Brown R.H."/>
            <person name="Butlin R.K."/>
            <person name="Caggese C."/>
            <person name="Calvi B.R."/>
            <person name="Bernardo de Carvalho A."/>
            <person name="Caspi A."/>
            <person name="Castrezana S."/>
            <person name="Celniker S.E."/>
            <person name="Chang J.L."/>
            <person name="Chapple C."/>
            <person name="Chatterji S."/>
            <person name="Chinwalla A."/>
            <person name="Civetta A."/>
            <person name="Clifton S.W."/>
            <person name="Comeron J.M."/>
            <person name="Costello J.C."/>
            <person name="Coyne J.A."/>
            <person name="Daub J."/>
            <person name="David R.G."/>
            <person name="Delcher A.L."/>
            <person name="Delehaunty K."/>
            <person name="Do C.B."/>
            <person name="Ebling H."/>
            <person name="Edwards K."/>
            <person name="Eickbush T."/>
            <person name="Evans J.D."/>
            <person name="Filipski A."/>
            <person name="Findeiss S."/>
            <person name="Freyhult E."/>
            <person name="Fulton L."/>
            <person name="Fulton R."/>
            <person name="Garcia A.C."/>
            <person name="Gardiner A."/>
            <person name="Garfield D.A."/>
            <person name="Garvin B.E."/>
            <person name="Gibson G."/>
            <person name="Gilbert D."/>
            <person name="Gnerre S."/>
            <person name="Godfrey J."/>
            <person name="Good R."/>
            <person name="Gotea V."/>
            <person name="Gravely B."/>
            <person name="Greenberg A.J."/>
            <person name="Griffiths-Jones S."/>
            <person name="Gross S."/>
            <person name="Guigo R."/>
            <person name="Gustafson E.A."/>
            <person name="Haerty W."/>
            <person name="Hahn M.W."/>
            <person name="Halligan D.L."/>
            <person name="Halpern A.L."/>
            <person name="Halter G.M."/>
            <person name="Han M.V."/>
            <person name="Heger A."/>
            <person name="Hillier L."/>
            <person name="Hinrichs A.S."/>
            <person name="Holmes I."/>
            <person name="Hoskins R.A."/>
            <person name="Hubisz M.J."/>
            <person name="Hultmark D."/>
            <person name="Huntley M.A."/>
            <person name="Jaffe D.B."/>
            <person name="Jagadeeshan S."/>
            <person name="Jeck W.R."/>
            <person name="Johnson J."/>
            <person name="Jones C.D."/>
            <person name="Jordan W.C."/>
            <person name="Karpen G.H."/>
            <person name="Kataoka E."/>
            <person name="Keightley P.D."/>
            <person name="Kheradpour P."/>
            <person name="Kirkness E.F."/>
            <person name="Koerich L.B."/>
            <person name="Kristiansen K."/>
            <person name="Kudrna D."/>
            <person name="Kulathinal R.J."/>
            <person name="Kumar S."/>
            <person name="Kwok R."/>
            <person name="Lander E."/>
            <person name="Langley C.H."/>
            <person name="Lapoint R."/>
            <person name="Lazzaro B.P."/>
            <person name="Lee S.J."/>
            <person name="Levesque L."/>
            <person name="Li R."/>
            <person name="Lin C.F."/>
            <person name="Lin M.F."/>
            <person name="Lindblad-Toh K."/>
            <person name="Llopart A."/>
            <person name="Long M."/>
            <person name="Low L."/>
            <person name="Lozovsky E."/>
            <person name="Lu J."/>
            <person name="Luo M."/>
            <person name="Machado C.A."/>
            <person name="Makalowski W."/>
            <person name="Marzo M."/>
            <person name="Matsuda M."/>
            <person name="Matzkin L."/>
            <person name="McAllister B."/>
            <person name="McBride C.S."/>
            <person name="McKernan B."/>
            <person name="McKernan K."/>
            <person name="Mendez-Lago M."/>
            <person name="Minx P."/>
            <person name="Mollenhauer M.U."/>
            <person name="Montooth K."/>
            <person name="Mount S.M."/>
            <person name="Mu X."/>
            <person name="Myers E."/>
            <person name="Negre B."/>
            <person name="Newfeld S."/>
            <person name="Nielsen R."/>
            <person name="Noor M.A."/>
            <person name="O'Grady P."/>
            <person name="Pachter L."/>
            <person name="Papaceit M."/>
            <person name="Parisi M.J."/>
            <person name="Parisi M."/>
            <person name="Parts L."/>
            <person name="Pedersen J.S."/>
            <person name="Pesole G."/>
            <person name="Phillippy A.M."/>
            <person name="Ponting C.P."/>
            <person name="Pop M."/>
            <person name="Porcelli D."/>
            <person name="Powell J.R."/>
            <person name="Prohaska S."/>
            <person name="Pruitt K."/>
            <person name="Puig M."/>
            <person name="Quesneville H."/>
            <person name="Ram K.R."/>
            <person name="Rand D."/>
            <person name="Rasmussen M.D."/>
            <person name="Reed L.K."/>
            <person name="Reenan R."/>
            <person name="Reily A."/>
            <person name="Remington K.A."/>
            <person name="Rieger T.T."/>
            <person name="Ritchie M.G."/>
            <person name="Robin C."/>
            <person name="Rogers Y.H."/>
            <person name="Rohde C."/>
            <person name="Rozas J."/>
            <person name="Rubenfield M.J."/>
            <person name="Ruiz A."/>
            <person name="Russo S."/>
            <person name="Salzberg S.L."/>
            <person name="Sanchez-Gracia A."/>
            <person name="Saranga D.J."/>
            <person name="Sato H."/>
            <person name="Schaeffer S.W."/>
            <person name="Schatz M.C."/>
            <person name="Schlenke T."/>
            <person name="Schwartz R."/>
            <person name="Segarra C."/>
            <person name="Singh R.S."/>
            <person name="Sirot L."/>
            <person name="Sirota M."/>
            <person name="Sisneros N.B."/>
            <person name="Smith C.D."/>
            <person name="Smith T.F."/>
            <person name="Spieth J."/>
            <person name="Stage D.E."/>
            <person name="Stark A."/>
            <person name="Stephan W."/>
            <person name="Strausberg R.L."/>
            <person name="Strempel S."/>
            <person name="Sturgill D."/>
            <person name="Sutton G."/>
            <person name="Sutton G.G."/>
            <person name="Tao W."/>
            <person name="Teichmann S."/>
            <person name="Tobari Y.N."/>
            <person name="Tomimura Y."/>
            <person name="Tsolas J.M."/>
            <person name="Valente V.L."/>
            <person name="Venter E."/>
            <person name="Venter J.C."/>
            <person name="Vicario S."/>
            <person name="Vieira F.G."/>
            <person name="Vilella A.J."/>
            <person name="Villasante A."/>
            <person name="Walenz B."/>
            <person name="Wang J."/>
            <person name="Wasserman M."/>
            <person name="Watts T."/>
            <person name="Wilson D."/>
            <person name="Wilson R.K."/>
            <person name="Wing R.A."/>
            <person name="Wolfner M.F."/>
            <person name="Wong A."/>
            <person name="Wong G.K."/>
            <person name="Wu C.I."/>
            <person name="Wu G."/>
            <person name="Yamamoto D."/>
            <person name="Yang H.P."/>
            <person name="Yang S.P."/>
            <person name="Yorke J.A."/>
            <person name="Yoshida K."/>
            <person name="Zdobnov E."/>
            <person name="Zhang P."/>
            <person name="Zhang Y."/>
            <person name="Zimin A.V."/>
            <person name="Baldwin J."/>
            <person name="Abdouelleil A."/>
            <person name="Abdulkadir J."/>
            <person name="Abebe A."/>
            <person name="Abera B."/>
            <person name="Abreu J."/>
            <person name="Acer S.C."/>
            <person name="Aftuck L."/>
            <person name="Alexander A."/>
            <person name="An P."/>
            <person name="Anderson E."/>
            <person name="Anderson S."/>
            <person name="Arachi H."/>
            <person name="Azer M."/>
            <person name="Bachantsang P."/>
            <person name="Barry A."/>
            <person name="Bayul T."/>
            <person name="Berlin A."/>
            <person name="Bessette D."/>
            <person name="Bloom T."/>
            <person name="Blye J."/>
            <person name="Boguslavskiy L."/>
            <person name="Bonnet C."/>
            <person name="Boukhgalter B."/>
            <person name="Bourzgui I."/>
            <person name="Brown A."/>
            <person name="Cahill P."/>
            <person name="Channer S."/>
            <person name="Cheshatsang Y."/>
            <person name="Chuda L."/>
            <person name="Citroen M."/>
            <person name="Collymore A."/>
            <person name="Cooke P."/>
            <person name="Costello M."/>
            <person name="D'Aco K."/>
            <person name="Daza R."/>
            <person name="De Haan G."/>
            <person name="DeGray S."/>
            <person name="DeMaso C."/>
            <person name="Dhargay N."/>
            <person name="Dooley K."/>
            <person name="Dooley E."/>
            <person name="Doricent M."/>
            <person name="Dorje P."/>
            <person name="Dorjee K."/>
            <person name="Dupes A."/>
            <person name="Elong R."/>
            <person name="Falk J."/>
            <person name="Farina A."/>
            <person name="Faro S."/>
            <person name="Ferguson D."/>
            <person name="Fisher S."/>
            <person name="Foley C.D."/>
            <person name="Franke A."/>
            <person name="Friedrich D."/>
            <person name="Gadbois L."/>
            <person name="Gearin G."/>
            <person name="Gearin C.R."/>
            <person name="Giannoukos G."/>
            <person name="Goode T."/>
            <person name="Graham J."/>
            <person name="Grandbois E."/>
            <person name="Grewal S."/>
            <person name="Gyaltsen K."/>
            <person name="Hafez N."/>
            <person name="Hagos B."/>
            <person name="Hall J."/>
            <person name="Henson C."/>
            <person name="Hollinger A."/>
            <person name="Honan T."/>
            <person name="Huard M.D."/>
            <person name="Hughes L."/>
            <person name="Hurhula B."/>
            <person name="Husby M.E."/>
            <person name="Kamat A."/>
            <person name="Kanga B."/>
            <person name="Kashin S."/>
            <person name="Khazanovich D."/>
            <person name="Kisner P."/>
            <person name="Lance K."/>
            <person name="Lara M."/>
            <person name="Lee W."/>
            <person name="Lennon N."/>
            <person name="Letendre F."/>
            <person name="LeVine R."/>
            <person name="Lipovsky A."/>
            <person name="Liu X."/>
            <person name="Liu J."/>
            <person name="Liu S."/>
            <person name="Lokyitsang T."/>
            <person name="Lokyitsang Y."/>
            <person name="Lubonja R."/>
            <person name="Lui A."/>
            <person name="MacDonald P."/>
            <person name="Magnisalis V."/>
            <person name="Maru K."/>
            <person name="Matthews C."/>
            <person name="McCusker W."/>
            <person name="McDonough S."/>
            <person name="Mehta T."/>
            <person name="Meldrim J."/>
            <person name="Meneus L."/>
            <person name="Mihai O."/>
            <person name="Mihalev A."/>
            <person name="Mihova T."/>
            <person name="Mittelman R."/>
            <person name="Mlenga V."/>
            <person name="Montmayeur A."/>
            <person name="Mulrain L."/>
            <person name="Navidi A."/>
            <person name="Naylor J."/>
            <person name="Negash T."/>
            <person name="Nguyen T."/>
            <person name="Nguyen N."/>
            <person name="Nicol R."/>
            <person name="Norbu C."/>
            <person name="Norbu N."/>
            <person name="Novod N."/>
            <person name="O'Neill B."/>
            <person name="Osman S."/>
            <person name="Markiewicz E."/>
            <person name="Oyono O.L."/>
            <person name="Patti C."/>
            <person name="Phunkhang P."/>
            <person name="Pierre F."/>
            <person name="Priest M."/>
            <person name="Raghuraman S."/>
            <person name="Rege F."/>
            <person name="Reyes R."/>
            <person name="Rise C."/>
            <person name="Rogov P."/>
            <person name="Ross K."/>
            <person name="Ryan E."/>
            <person name="Settipalli S."/>
            <person name="Shea T."/>
            <person name="Sherpa N."/>
            <person name="Shi L."/>
            <person name="Shih D."/>
            <person name="Sparrow T."/>
            <person name="Spaulding J."/>
            <person name="Stalker J."/>
            <person name="Stange-Thomann N."/>
            <person name="Stavropoulos S."/>
            <person name="Stone C."/>
            <person name="Strader C."/>
            <person name="Tesfaye S."/>
            <person name="Thomson T."/>
            <person name="Thoulutsang Y."/>
            <person name="Thoulutsang D."/>
            <person name="Topham K."/>
            <person name="Topping I."/>
            <person name="Tsamla T."/>
            <person name="Vassiliev H."/>
            <person name="Vo A."/>
            <person name="Wangchuk T."/>
            <person name="Wangdi T."/>
            <person name="Weiand M."/>
            <person name="Wilkinson J."/>
            <person name="Wilson A."/>
            <person name="Yadav S."/>
            <person name="Young G."/>
            <person name="Yu Q."/>
            <person name="Zembek L."/>
            <person name="Zhong D."/>
            <person name="Zimmer A."/>
            <person name="Zwirko Z."/>
            <person name="Jaffe D.B."/>
            <person name="Alvarez P."/>
            <person name="Brockman W."/>
            <person name="Butler J."/>
            <person name="Chin C."/>
            <person name="Gnerre S."/>
            <person name="Grabherr M."/>
            <person name="Kleber M."/>
            <person name="Mauceli E."/>
            <person name="MacCallum I."/>
        </authorList>
    </citation>
    <scope>NUCLEOTIDE SEQUENCE [LARGE SCALE GENOMIC DNA]</scope>
    <source>
        <strain evidence="2">Tucson 15081-1352.22</strain>
    </source>
</reference>
<organism evidence="1 2">
    <name type="scientific">Drosophila mojavensis</name>
    <name type="common">Fruit fly</name>
    <dbReference type="NCBI Taxonomy" id="7230"/>
    <lineage>
        <taxon>Eukaryota</taxon>
        <taxon>Metazoa</taxon>
        <taxon>Ecdysozoa</taxon>
        <taxon>Arthropoda</taxon>
        <taxon>Hexapoda</taxon>
        <taxon>Insecta</taxon>
        <taxon>Pterygota</taxon>
        <taxon>Neoptera</taxon>
        <taxon>Endopterygota</taxon>
        <taxon>Diptera</taxon>
        <taxon>Brachycera</taxon>
        <taxon>Muscomorpha</taxon>
        <taxon>Ephydroidea</taxon>
        <taxon>Drosophilidae</taxon>
        <taxon>Drosophila</taxon>
    </lineage>
</organism>
<keyword evidence="2" id="KW-1185">Reference proteome</keyword>
<evidence type="ECO:0000313" key="1">
    <source>
        <dbReference type="EMBL" id="KRG05053.1"/>
    </source>
</evidence>